<evidence type="ECO:0000313" key="1">
    <source>
        <dbReference type="EMBL" id="KAH0958844.1"/>
    </source>
</evidence>
<dbReference type="Proteomes" id="UP000824596">
    <property type="component" value="Unassembled WGS sequence"/>
</dbReference>
<sequence length="96" mass="10857">MPGNRSAVPAVPLKGAELIQTMNDDFKVLEDEAGKIKTAADALVSKLKSTRGILGRERLLDKCKILSVMSMRFQDELKDIREDCKQNPERAEYYKE</sequence>
<accession>A0A9P8MQX5</accession>
<dbReference type="RefSeq" id="XP_044716357.1">
    <property type="nucleotide sequence ID" value="XM_044868360.1"/>
</dbReference>
<gene>
    <name evidence="1" type="ORF">HRG_09889</name>
</gene>
<keyword evidence="2" id="KW-1185">Reference proteome</keyword>
<dbReference type="EMBL" id="JAIZPD010000014">
    <property type="protein sequence ID" value="KAH0958844.1"/>
    <property type="molecule type" value="Genomic_DNA"/>
</dbReference>
<reference evidence="1" key="1">
    <citation type="submission" date="2021-09" db="EMBL/GenBank/DDBJ databases">
        <title>A high-quality genome of the endoparasitic fungus Hirsutella rhossiliensis with a comparison of Hirsutella genomes reveals transposable elements contributing to genome size variation.</title>
        <authorList>
            <person name="Lin R."/>
            <person name="Jiao Y."/>
            <person name="Sun X."/>
            <person name="Ling J."/>
            <person name="Xie B."/>
            <person name="Cheng X."/>
        </authorList>
    </citation>
    <scope>NUCLEOTIDE SEQUENCE</scope>
    <source>
        <strain evidence="1">HR02</strain>
    </source>
</reference>
<comment type="caution">
    <text evidence="1">The sequence shown here is derived from an EMBL/GenBank/DDBJ whole genome shotgun (WGS) entry which is preliminary data.</text>
</comment>
<evidence type="ECO:0000313" key="2">
    <source>
        <dbReference type="Proteomes" id="UP000824596"/>
    </source>
</evidence>
<protein>
    <submittedName>
        <fullName evidence="1">Uncharacterized protein</fullName>
    </submittedName>
</protein>
<dbReference type="GeneID" id="68359018"/>
<name>A0A9P8MQX5_9HYPO</name>
<dbReference type="AlphaFoldDB" id="A0A9P8MQX5"/>
<organism evidence="1 2">
    <name type="scientific">Hirsutella rhossiliensis</name>
    <dbReference type="NCBI Taxonomy" id="111463"/>
    <lineage>
        <taxon>Eukaryota</taxon>
        <taxon>Fungi</taxon>
        <taxon>Dikarya</taxon>
        <taxon>Ascomycota</taxon>
        <taxon>Pezizomycotina</taxon>
        <taxon>Sordariomycetes</taxon>
        <taxon>Hypocreomycetidae</taxon>
        <taxon>Hypocreales</taxon>
        <taxon>Ophiocordycipitaceae</taxon>
        <taxon>Hirsutella</taxon>
    </lineage>
</organism>
<proteinExistence type="predicted"/>